<reference evidence="1 2" key="1">
    <citation type="submission" date="2019-12" db="EMBL/GenBank/DDBJ databases">
        <title>Nocardia sp. nov. ET3-3 isolated from soil.</title>
        <authorList>
            <person name="Kanchanasin P."/>
            <person name="Tanasupawat S."/>
            <person name="Yuki M."/>
            <person name="Kudo T."/>
        </authorList>
    </citation>
    <scope>NUCLEOTIDE SEQUENCE [LARGE SCALE GENOMIC DNA]</scope>
    <source>
        <strain evidence="1 2">ET3-3</strain>
    </source>
</reference>
<protein>
    <submittedName>
        <fullName evidence="1">Uncharacterized protein</fullName>
    </submittedName>
</protein>
<dbReference type="Proteomes" id="UP000466794">
    <property type="component" value="Unassembled WGS sequence"/>
</dbReference>
<proteinExistence type="predicted"/>
<dbReference type="InterPro" id="IPR054202">
    <property type="entry name" value="DUF6907"/>
</dbReference>
<gene>
    <name evidence="1" type="ORF">GPX89_40045</name>
</gene>
<keyword evidence="2" id="KW-1185">Reference proteome</keyword>
<name>A0A7K1VA32_9NOCA</name>
<accession>A0A7K1VA32</accession>
<organism evidence="1 2">
    <name type="scientific">Nocardia terrae</name>
    <dbReference type="NCBI Taxonomy" id="2675851"/>
    <lineage>
        <taxon>Bacteria</taxon>
        <taxon>Bacillati</taxon>
        <taxon>Actinomycetota</taxon>
        <taxon>Actinomycetes</taxon>
        <taxon>Mycobacteriales</taxon>
        <taxon>Nocardiaceae</taxon>
        <taxon>Nocardia</taxon>
    </lineage>
</organism>
<evidence type="ECO:0000313" key="1">
    <source>
        <dbReference type="EMBL" id="MVU83417.1"/>
    </source>
</evidence>
<evidence type="ECO:0000313" key="2">
    <source>
        <dbReference type="Proteomes" id="UP000466794"/>
    </source>
</evidence>
<sequence>MQLNAHDCDGLRYSWIDLVAPSRVHAEMTAAQARQLAEALIACGDLWDSRILADSIPWAHLCPLWCSQHDEARDPKAEQWHSGQPWTVPVIGPQLCGSRVRVRLCAKDTRFDRRLFVCLTVRDDEAVELTGPEARRTAAALLNAADDLDNPLHRT</sequence>
<dbReference type="Pfam" id="PF21848">
    <property type="entry name" value="DUF6907"/>
    <property type="match status" value="1"/>
</dbReference>
<comment type="caution">
    <text evidence="1">The sequence shown here is derived from an EMBL/GenBank/DDBJ whole genome shotgun (WGS) entry which is preliminary data.</text>
</comment>
<dbReference type="EMBL" id="WRPP01000013">
    <property type="protein sequence ID" value="MVU83417.1"/>
    <property type="molecule type" value="Genomic_DNA"/>
</dbReference>
<dbReference type="AlphaFoldDB" id="A0A7K1VA32"/>